<comment type="similarity">
    <text evidence="1">Belongs to the glycosyl hydrolase 20 family.</text>
</comment>
<feature type="domain" description="Glycoside hydrolase family 20 catalytic" evidence="7">
    <location>
        <begin position="180"/>
        <end position="439"/>
    </location>
</feature>
<evidence type="ECO:0000313" key="9">
    <source>
        <dbReference type="EMBL" id="TLX47427.1"/>
    </source>
</evidence>
<evidence type="ECO:0000313" key="10">
    <source>
        <dbReference type="Proteomes" id="UP000309186"/>
    </source>
</evidence>
<evidence type="ECO:0000256" key="2">
    <source>
        <dbReference type="ARBA" id="ARBA00022801"/>
    </source>
</evidence>
<feature type="chain" id="PRO_5024438332" evidence="6">
    <location>
        <begin position="26"/>
        <end position="816"/>
    </location>
</feature>
<sequence length="816" mass="93117">MRSKHTGFIFLSILFLNCFLPSAQASLKLNMASLDNAALMPMPKQLDIKKSSLKLESSLSVHIEGMSEQRKRFQLQRFQSHLNRVGNSTFTVFEDEKQNAHLTIDIQQQEQGLSVPQYGEDESYKLIVNQRGIRIEAQSVFGAQHALTTLVQLVYSQQKNVPAKSAVFIPNVVIQDTPRFAWRGLLIDSVRHFLPISSIKRQLKGMAAAKLNVFHWHLTDDQGWRIESKAYPLLTAKASDGDFYTQADIKEVVEYASLLGIRVLPEIGMPGHASAIAVAYPQLMTKDKTYDMERHWGVFKPLLDIANPKVYEFIDTLIGEMVTLFPEQYFHIGGDEVDAEHWLEDEHIRLLMSGKNLQNGADLQNYFNSKIQPIIAKHHRQMAGWDEIFHPQLPKQILVQSWRGHDSLNAVAKAGYQGVLSTGFYIDQPQYTDYHYRNDPHLVSPLVDLTHPKSHAKQFVIERLKGSPVKGELLILGEQVLIKLNNNHHQLAKRETELALEEHLAVQFDSWMGPLSFEFDFAKSTGFVLIGNSRYPFTISELTTPKPITLAPALSSKQQALILGGEATMWSEMITKDNIDVRVWPRLFAIAERLWSPAEVKQADNMYARLDVISEYADQVIGLLHFSQQQSGWAELIPPNLTKQQQDETLALLNTLALLLEPSHYYTRHHIKHLNDEYHQLAPLDLFVDFLAVESKEVRFLKEHVKAYIAGNTRALTDIEQRLEQWQRALNAEQGLLAKSEKLKSLQTTYENLQRFANYTQRTIEVCQGKQQTENLDERLLALQALTDELVIAGIYPVRRLFLHCAAVQHSELKQD</sequence>
<dbReference type="PRINTS" id="PR00738">
    <property type="entry name" value="GLHYDRLASE20"/>
</dbReference>
<dbReference type="InterPro" id="IPR025705">
    <property type="entry name" value="Beta_hexosaminidase_sua/sub"/>
</dbReference>
<feature type="domain" description="Beta-hexosaminidase eukaryotic type N-terminal" evidence="8">
    <location>
        <begin position="69"/>
        <end position="153"/>
    </location>
</feature>
<proteinExistence type="inferred from homology"/>
<evidence type="ECO:0000256" key="6">
    <source>
        <dbReference type="SAM" id="SignalP"/>
    </source>
</evidence>
<evidence type="ECO:0000256" key="3">
    <source>
        <dbReference type="ARBA" id="ARBA00023180"/>
    </source>
</evidence>
<keyword evidence="6" id="KW-0732">Signal</keyword>
<evidence type="ECO:0000256" key="4">
    <source>
        <dbReference type="ARBA" id="ARBA00023295"/>
    </source>
</evidence>
<dbReference type="GO" id="GO:0005975">
    <property type="term" value="P:carbohydrate metabolic process"/>
    <property type="evidence" value="ECO:0007669"/>
    <property type="project" value="InterPro"/>
</dbReference>
<dbReference type="PANTHER" id="PTHR22600">
    <property type="entry name" value="BETA-HEXOSAMINIDASE"/>
    <property type="match status" value="1"/>
</dbReference>
<keyword evidence="2" id="KW-0378">Hydrolase</keyword>
<dbReference type="GO" id="GO:0005764">
    <property type="term" value="C:lysosome"/>
    <property type="evidence" value="ECO:0007669"/>
    <property type="project" value="TreeGrafter"/>
</dbReference>
<dbReference type="Proteomes" id="UP000309186">
    <property type="component" value="Unassembled WGS sequence"/>
</dbReference>
<reference evidence="9 10" key="1">
    <citation type="submission" date="2018-01" db="EMBL/GenBank/DDBJ databases">
        <title>Co-occurrence of chitin degradation, pigmentation and bioactivity in marine Pseudoalteromonas.</title>
        <authorList>
            <person name="Paulsen S."/>
            <person name="Gram L."/>
            <person name="Machado H."/>
        </authorList>
    </citation>
    <scope>NUCLEOTIDE SEQUENCE [LARGE SCALE GENOMIC DNA]</scope>
    <source>
        <strain evidence="9 10">S3663</strain>
    </source>
</reference>
<dbReference type="Gene3D" id="3.20.20.80">
    <property type="entry name" value="Glycosidases"/>
    <property type="match status" value="2"/>
</dbReference>
<dbReference type="GO" id="GO:0016020">
    <property type="term" value="C:membrane"/>
    <property type="evidence" value="ECO:0007669"/>
    <property type="project" value="TreeGrafter"/>
</dbReference>
<dbReference type="Gene3D" id="3.30.379.10">
    <property type="entry name" value="Chitobiase/beta-hexosaminidase domain 2-like"/>
    <property type="match status" value="1"/>
</dbReference>
<dbReference type="InterPro" id="IPR029018">
    <property type="entry name" value="Hex-like_dom2"/>
</dbReference>
<name>A0A5R9Q4X6_9GAMM</name>
<dbReference type="SUPFAM" id="SSF55545">
    <property type="entry name" value="beta-N-acetylhexosaminidase-like domain"/>
    <property type="match status" value="1"/>
</dbReference>
<dbReference type="EMBL" id="PPSW01000012">
    <property type="protein sequence ID" value="TLX47427.1"/>
    <property type="molecule type" value="Genomic_DNA"/>
</dbReference>
<dbReference type="InterPro" id="IPR015883">
    <property type="entry name" value="Glyco_hydro_20_cat"/>
</dbReference>
<dbReference type="InterPro" id="IPR017853">
    <property type="entry name" value="GH"/>
</dbReference>
<dbReference type="Pfam" id="PF14845">
    <property type="entry name" value="Glycohydro_20b2"/>
    <property type="match status" value="1"/>
</dbReference>
<gene>
    <name evidence="9" type="ORF">C1E24_08740</name>
</gene>
<dbReference type="Pfam" id="PF00728">
    <property type="entry name" value="Glyco_hydro_20"/>
    <property type="match status" value="2"/>
</dbReference>
<comment type="caution">
    <text evidence="9">The sequence shown here is derived from an EMBL/GenBank/DDBJ whole genome shotgun (WGS) entry which is preliminary data.</text>
</comment>
<evidence type="ECO:0000256" key="1">
    <source>
        <dbReference type="ARBA" id="ARBA00006285"/>
    </source>
</evidence>
<feature type="signal peptide" evidence="6">
    <location>
        <begin position="1"/>
        <end position="25"/>
    </location>
</feature>
<evidence type="ECO:0000259" key="8">
    <source>
        <dbReference type="Pfam" id="PF14845"/>
    </source>
</evidence>
<keyword evidence="3" id="KW-0325">Glycoprotein</keyword>
<dbReference type="RefSeq" id="WP_138480595.1">
    <property type="nucleotide sequence ID" value="NZ_PPSW01000012.1"/>
</dbReference>
<evidence type="ECO:0000259" key="7">
    <source>
        <dbReference type="Pfam" id="PF00728"/>
    </source>
</evidence>
<dbReference type="OrthoDB" id="9763537at2"/>
<accession>A0A5R9Q4X6</accession>
<organism evidence="9 10">
    <name type="scientific">Pseudoalteromonas phenolica</name>
    <dbReference type="NCBI Taxonomy" id="161398"/>
    <lineage>
        <taxon>Bacteria</taxon>
        <taxon>Pseudomonadati</taxon>
        <taxon>Pseudomonadota</taxon>
        <taxon>Gammaproteobacteria</taxon>
        <taxon>Alteromonadales</taxon>
        <taxon>Pseudoalteromonadaceae</taxon>
        <taxon>Pseudoalteromonas</taxon>
    </lineage>
</organism>
<evidence type="ECO:0000256" key="5">
    <source>
        <dbReference type="PIRSR" id="PIRSR625705-1"/>
    </source>
</evidence>
<dbReference type="GO" id="GO:0006689">
    <property type="term" value="P:ganglioside catabolic process"/>
    <property type="evidence" value="ECO:0007669"/>
    <property type="project" value="TreeGrafter"/>
</dbReference>
<dbReference type="InterPro" id="IPR029019">
    <property type="entry name" value="HEX_eukaryotic_N"/>
</dbReference>
<dbReference type="SUPFAM" id="SSF51445">
    <property type="entry name" value="(Trans)glycosidases"/>
    <property type="match status" value="1"/>
</dbReference>
<dbReference type="PANTHER" id="PTHR22600:SF21">
    <property type="entry name" value="BETA-HEXOSAMINIDASE A"/>
    <property type="match status" value="1"/>
</dbReference>
<protein>
    <submittedName>
        <fullName evidence="9">Beta-N-acetylhexosaminidase</fullName>
    </submittedName>
</protein>
<keyword evidence="4" id="KW-0326">Glycosidase</keyword>
<feature type="active site" description="Proton donor" evidence="5">
    <location>
        <position position="336"/>
    </location>
</feature>
<feature type="domain" description="Glycoside hydrolase family 20 catalytic" evidence="7">
    <location>
        <begin position="554"/>
        <end position="597"/>
    </location>
</feature>
<dbReference type="GO" id="GO:0004563">
    <property type="term" value="F:beta-N-acetylhexosaminidase activity"/>
    <property type="evidence" value="ECO:0007669"/>
    <property type="project" value="InterPro"/>
</dbReference>
<dbReference type="GO" id="GO:0030203">
    <property type="term" value="P:glycosaminoglycan metabolic process"/>
    <property type="evidence" value="ECO:0007669"/>
    <property type="project" value="TreeGrafter"/>
</dbReference>
<dbReference type="AlphaFoldDB" id="A0A5R9Q4X6"/>